<gene>
    <name evidence="5" type="ORF">MCHLO_17091</name>
</gene>
<dbReference type="InterPro" id="IPR042099">
    <property type="entry name" value="ANL_N_sf"/>
</dbReference>
<organism evidence="5 6">
    <name type="scientific">Mycena chlorophos</name>
    <name type="common">Agaric fungus</name>
    <name type="synonym">Agaricus chlorophos</name>
    <dbReference type="NCBI Taxonomy" id="658473"/>
    <lineage>
        <taxon>Eukaryota</taxon>
        <taxon>Fungi</taxon>
        <taxon>Dikarya</taxon>
        <taxon>Basidiomycota</taxon>
        <taxon>Agaricomycotina</taxon>
        <taxon>Agaricomycetes</taxon>
        <taxon>Agaricomycetidae</taxon>
        <taxon>Agaricales</taxon>
        <taxon>Marasmiineae</taxon>
        <taxon>Mycenaceae</taxon>
        <taxon>Mycena</taxon>
    </lineage>
</organism>
<proteinExistence type="predicted"/>
<keyword evidence="2" id="KW-0472">Membrane</keyword>
<dbReference type="Pfam" id="PF13193">
    <property type="entry name" value="AMP-binding_C"/>
    <property type="match status" value="1"/>
</dbReference>
<dbReference type="PANTHER" id="PTHR24096">
    <property type="entry name" value="LONG-CHAIN-FATTY-ACID--COA LIGASE"/>
    <property type="match status" value="1"/>
</dbReference>
<evidence type="ECO:0000259" key="3">
    <source>
        <dbReference type="Pfam" id="PF00501"/>
    </source>
</evidence>
<keyword evidence="6" id="KW-1185">Reference proteome</keyword>
<dbReference type="PANTHER" id="PTHR24096:SF422">
    <property type="entry name" value="BCDNA.GH02901"/>
    <property type="match status" value="1"/>
</dbReference>
<dbReference type="InterPro" id="IPR045851">
    <property type="entry name" value="AMP-bd_C_sf"/>
</dbReference>
<dbReference type="EMBL" id="DF849972">
    <property type="protein sequence ID" value="GAT61021.1"/>
    <property type="molecule type" value="Genomic_DNA"/>
</dbReference>
<reference evidence="5" key="1">
    <citation type="submission" date="2014-09" db="EMBL/GenBank/DDBJ databases">
        <title>Genome sequence of the luminous mushroom Mycena chlorophos for searching fungal bioluminescence genes.</title>
        <authorList>
            <person name="Tanaka Y."/>
            <person name="Kasuga D."/>
            <person name="Oba Y."/>
            <person name="Hase S."/>
            <person name="Sato K."/>
            <person name="Oba Y."/>
            <person name="Sakakibara Y."/>
        </authorList>
    </citation>
    <scope>NUCLEOTIDE SEQUENCE</scope>
</reference>
<keyword evidence="1" id="KW-0175">Coiled coil</keyword>
<name>A0ABQ0MCG2_MYCCL</name>
<feature type="coiled-coil region" evidence="1">
    <location>
        <begin position="532"/>
        <end position="559"/>
    </location>
</feature>
<evidence type="ECO:0000313" key="5">
    <source>
        <dbReference type="EMBL" id="GAT61021.1"/>
    </source>
</evidence>
<evidence type="ECO:0000256" key="2">
    <source>
        <dbReference type="SAM" id="Phobius"/>
    </source>
</evidence>
<dbReference type="GO" id="GO:0016874">
    <property type="term" value="F:ligase activity"/>
    <property type="evidence" value="ECO:0007669"/>
    <property type="project" value="UniProtKB-KW"/>
</dbReference>
<accession>A0ABQ0MCG2</accession>
<dbReference type="InterPro" id="IPR020845">
    <property type="entry name" value="AMP-binding_CS"/>
</dbReference>
<evidence type="ECO:0000259" key="4">
    <source>
        <dbReference type="Pfam" id="PF13193"/>
    </source>
</evidence>
<sequence length="604" mass="65742">MATWYPLRWTDSASLQDIDTKYTTDYHTNQPWTLTNSGLGPLSSIFHAPTEYIVLMKKPVLCLCPSSRTIAPWLIEDGSGRRIGLDELRSRTSNLANALSIKWGIHEESVVCLFTPNHVDYPVCIWAVHTLGAIVTPSNPSYTSSELTYQLAASKASLLFTSSESQPIALSAARQVGLPDDRVVVIEPSDGPRFTGKHETIESLVQFGNSKPANFIQCKLRLGEGKTKVAFYSFSSGTTGTPKGVQITHYGVIANILQKAAHFRIADPTYKQQHMRPGDVAIAVLPFFHIFGLVVVLHYMLFAGTSLVVVPKFNFTAFLDSITKHKVACLYLVPPQIVLLCKHPATAKYDLSHVRMVISGAAPLSGELVQTLSKTLPNAAIGQGYGATETGPTVTNLGGTQRMGTLGGTGPIVPGTMVRIRKADGSYGKDGELGEILVSGPAIPLGYLNNAKATKETFVDGWVHTGDEGYVKNSEIFVVDRIKELIKVKGNQVSPADLEGHLLLHPAVTDACVVSILDDYTGEAPLAYVVLSEEAQKRVEGNQKEAEALKNALKKHVADHKVEYKRLTGGVVFINAIPKNPSGKILRRTLRDEARKTYKTKSRL</sequence>
<dbReference type="Proteomes" id="UP000815677">
    <property type="component" value="Unassembled WGS sequence"/>
</dbReference>
<dbReference type="InterPro" id="IPR000873">
    <property type="entry name" value="AMP-dep_synth/lig_dom"/>
</dbReference>
<dbReference type="PROSITE" id="PS00455">
    <property type="entry name" value="AMP_BINDING"/>
    <property type="match status" value="1"/>
</dbReference>
<evidence type="ECO:0000256" key="1">
    <source>
        <dbReference type="SAM" id="Coils"/>
    </source>
</evidence>
<feature type="domain" description="AMP-dependent synthetase/ligase" evidence="3">
    <location>
        <begin position="78"/>
        <end position="448"/>
    </location>
</feature>
<dbReference type="CDD" id="cd05911">
    <property type="entry name" value="Firefly_Luc_like"/>
    <property type="match status" value="1"/>
</dbReference>
<dbReference type="Gene3D" id="3.40.50.12780">
    <property type="entry name" value="N-terminal domain of ligase-like"/>
    <property type="match status" value="1"/>
</dbReference>
<keyword evidence="2" id="KW-1133">Transmembrane helix</keyword>
<evidence type="ECO:0000313" key="6">
    <source>
        <dbReference type="Proteomes" id="UP000815677"/>
    </source>
</evidence>
<protein>
    <submittedName>
        <fullName evidence="5">Phenylacetyl-CoA ligase</fullName>
    </submittedName>
</protein>
<feature type="transmembrane region" description="Helical" evidence="2">
    <location>
        <begin position="280"/>
        <end position="302"/>
    </location>
</feature>
<feature type="domain" description="AMP-binding enzyme C-terminal" evidence="4">
    <location>
        <begin position="498"/>
        <end position="584"/>
    </location>
</feature>
<keyword evidence="2" id="KW-0812">Transmembrane</keyword>
<dbReference type="SUPFAM" id="SSF56801">
    <property type="entry name" value="Acetyl-CoA synthetase-like"/>
    <property type="match status" value="1"/>
</dbReference>
<dbReference type="Gene3D" id="3.30.300.30">
    <property type="match status" value="1"/>
</dbReference>
<dbReference type="Pfam" id="PF00501">
    <property type="entry name" value="AMP-binding"/>
    <property type="match status" value="1"/>
</dbReference>
<dbReference type="InterPro" id="IPR025110">
    <property type="entry name" value="AMP-bd_C"/>
</dbReference>
<keyword evidence="5" id="KW-0436">Ligase</keyword>